<evidence type="ECO:0000259" key="6">
    <source>
        <dbReference type="PROSITE" id="PS50850"/>
    </source>
</evidence>
<comment type="subcellular location">
    <subcellularLocation>
        <location evidence="1">Membrane</location>
        <topology evidence="1">Multi-pass membrane protein</topology>
    </subcellularLocation>
</comment>
<evidence type="ECO:0000256" key="3">
    <source>
        <dbReference type="ARBA" id="ARBA00022989"/>
    </source>
</evidence>
<gene>
    <name evidence="7" type="ORF">LIPSTDRAFT_117454</name>
</gene>
<dbReference type="SUPFAM" id="SSF103473">
    <property type="entry name" value="MFS general substrate transporter"/>
    <property type="match status" value="1"/>
</dbReference>
<proteinExistence type="predicted"/>
<accession>A0A1E3Q579</accession>
<dbReference type="InterPro" id="IPR020846">
    <property type="entry name" value="MFS_dom"/>
</dbReference>
<keyword evidence="4 5" id="KW-0472">Membrane</keyword>
<evidence type="ECO:0000256" key="5">
    <source>
        <dbReference type="SAM" id="Phobius"/>
    </source>
</evidence>
<dbReference type="GO" id="GO:0022857">
    <property type="term" value="F:transmembrane transporter activity"/>
    <property type="evidence" value="ECO:0007669"/>
    <property type="project" value="InterPro"/>
</dbReference>
<dbReference type="InterPro" id="IPR036259">
    <property type="entry name" value="MFS_trans_sf"/>
</dbReference>
<keyword evidence="8" id="KW-1185">Reference proteome</keyword>
<dbReference type="Pfam" id="PF07690">
    <property type="entry name" value="MFS_1"/>
    <property type="match status" value="1"/>
</dbReference>
<feature type="transmembrane region" description="Helical" evidence="5">
    <location>
        <begin position="105"/>
        <end position="127"/>
    </location>
</feature>
<feature type="transmembrane region" description="Helical" evidence="5">
    <location>
        <begin position="80"/>
        <end position="99"/>
    </location>
</feature>
<evidence type="ECO:0000256" key="1">
    <source>
        <dbReference type="ARBA" id="ARBA00004141"/>
    </source>
</evidence>
<reference evidence="7 8" key="1">
    <citation type="journal article" date="2016" name="Proc. Natl. Acad. Sci. U.S.A.">
        <title>Comparative genomics of biotechnologically important yeasts.</title>
        <authorList>
            <person name="Riley R."/>
            <person name="Haridas S."/>
            <person name="Wolfe K.H."/>
            <person name="Lopes M.R."/>
            <person name="Hittinger C.T."/>
            <person name="Goeker M."/>
            <person name="Salamov A.A."/>
            <person name="Wisecaver J.H."/>
            <person name="Long T.M."/>
            <person name="Calvey C.H."/>
            <person name="Aerts A.L."/>
            <person name="Barry K.W."/>
            <person name="Choi C."/>
            <person name="Clum A."/>
            <person name="Coughlan A.Y."/>
            <person name="Deshpande S."/>
            <person name="Douglass A.P."/>
            <person name="Hanson S.J."/>
            <person name="Klenk H.-P."/>
            <person name="LaButti K.M."/>
            <person name="Lapidus A."/>
            <person name="Lindquist E.A."/>
            <person name="Lipzen A.M."/>
            <person name="Meier-Kolthoff J.P."/>
            <person name="Ohm R.A."/>
            <person name="Otillar R.P."/>
            <person name="Pangilinan J.L."/>
            <person name="Peng Y."/>
            <person name="Rokas A."/>
            <person name="Rosa C.A."/>
            <person name="Scheuner C."/>
            <person name="Sibirny A.A."/>
            <person name="Slot J.C."/>
            <person name="Stielow J.B."/>
            <person name="Sun H."/>
            <person name="Kurtzman C.P."/>
            <person name="Blackwell M."/>
            <person name="Grigoriev I.V."/>
            <person name="Jeffries T.W."/>
        </authorList>
    </citation>
    <scope>NUCLEOTIDE SEQUENCE [LARGE SCALE GENOMIC DNA]</scope>
    <source>
        <strain evidence="7 8">NRRL Y-11557</strain>
    </source>
</reference>
<keyword evidence="3 5" id="KW-1133">Transmembrane helix</keyword>
<evidence type="ECO:0000313" key="7">
    <source>
        <dbReference type="EMBL" id="ODQ72843.1"/>
    </source>
</evidence>
<name>A0A1E3Q579_LIPST</name>
<dbReference type="OrthoDB" id="5296287at2759"/>
<dbReference type="STRING" id="675824.A0A1E3Q579"/>
<organism evidence="7 8">
    <name type="scientific">Lipomyces starkeyi NRRL Y-11557</name>
    <dbReference type="NCBI Taxonomy" id="675824"/>
    <lineage>
        <taxon>Eukaryota</taxon>
        <taxon>Fungi</taxon>
        <taxon>Dikarya</taxon>
        <taxon>Ascomycota</taxon>
        <taxon>Saccharomycotina</taxon>
        <taxon>Lipomycetes</taxon>
        <taxon>Lipomycetales</taxon>
        <taxon>Lipomycetaceae</taxon>
        <taxon>Lipomyces</taxon>
    </lineage>
</organism>
<dbReference type="InterPro" id="IPR011701">
    <property type="entry name" value="MFS"/>
</dbReference>
<dbReference type="PROSITE" id="PS50850">
    <property type="entry name" value="MFS"/>
    <property type="match status" value="1"/>
</dbReference>
<feature type="domain" description="Major facilitator superfamily (MFS) profile" evidence="6">
    <location>
        <begin position="13"/>
        <end position="172"/>
    </location>
</feature>
<feature type="transmembrane region" description="Helical" evidence="5">
    <location>
        <begin position="50"/>
        <end position="68"/>
    </location>
</feature>
<dbReference type="PANTHER" id="PTHR23502">
    <property type="entry name" value="MAJOR FACILITATOR SUPERFAMILY"/>
    <property type="match status" value="1"/>
</dbReference>
<keyword evidence="2 5" id="KW-0812">Transmembrane</keyword>
<evidence type="ECO:0000256" key="4">
    <source>
        <dbReference type="ARBA" id="ARBA00023136"/>
    </source>
</evidence>
<feature type="transmembrane region" description="Helical" evidence="5">
    <location>
        <begin position="139"/>
        <end position="160"/>
    </location>
</feature>
<evidence type="ECO:0000256" key="2">
    <source>
        <dbReference type="ARBA" id="ARBA00022692"/>
    </source>
</evidence>
<protein>
    <recommendedName>
        <fullName evidence="6">Major facilitator superfamily (MFS) profile domain-containing protein</fullName>
    </recommendedName>
</protein>
<dbReference type="Gene3D" id="1.20.1720.10">
    <property type="entry name" value="Multidrug resistance protein D"/>
    <property type="match status" value="1"/>
</dbReference>
<evidence type="ECO:0000313" key="8">
    <source>
        <dbReference type="Proteomes" id="UP000094385"/>
    </source>
</evidence>
<dbReference type="Proteomes" id="UP000094385">
    <property type="component" value="Unassembled WGS sequence"/>
</dbReference>
<dbReference type="EMBL" id="KV454294">
    <property type="protein sequence ID" value="ODQ72843.1"/>
    <property type="molecule type" value="Genomic_DNA"/>
</dbReference>
<sequence length="172" mass="18843">MALNWPLKKKWITIGLLSTLTLLTPFASSMFAPSMTQVMNEFHCTNENIASFVVSVYLLEYAFGPLIIAPFSELYGRLPAYHITILLFIIFNIACAKSSNLSMLIVFRFLTGVAGSGPLTIGPGSIADCFKQEERGKVMVIWTLPVLIGLSIGPIAAGYLCEDYTDNPVITI</sequence>
<dbReference type="PANTHER" id="PTHR23502:SF153">
    <property type="entry name" value="MULTIDRUG TRANSPORTER, PUTATIVE (AFU_ORTHOLOGUE AFUA_7G00230)-RELATED"/>
    <property type="match status" value="1"/>
</dbReference>
<dbReference type="AlphaFoldDB" id="A0A1E3Q579"/>
<dbReference type="GO" id="GO:0016020">
    <property type="term" value="C:membrane"/>
    <property type="evidence" value="ECO:0007669"/>
    <property type="project" value="UniProtKB-SubCell"/>
</dbReference>